<dbReference type="EMBL" id="JAHBBD010000001">
    <property type="protein sequence ID" value="MBW3081916.1"/>
    <property type="molecule type" value="Genomic_DNA"/>
</dbReference>
<organism evidence="2 3">
    <name type="scientific">Bifidobacterium phasiani</name>
    <dbReference type="NCBI Taxonomy" id="2834431"/>
    <lineage>
        <taxon>Bacteria</taxon>
        <taxon>Bacillati</taxon>
        <taxon>Actinomycetota</taxon>
        <taxon>Actinomycetes</taxon>
        <taxon>Bifidobacteriales</taxon>
        <taxon>Bifidobacteriaceae</taxon>
        <taxon>Bifidobacterium</taxon>
    </lineage>
</organism>
<evidence type="ECO:0000313" key="3">
    <source>
        <dbReference type="Proteomes" id="UP000812844"/>
    </source>
</evidence>
<dbReference type="Proteomes" id="UP000812844">
    <property type="component" value="Unassembled WGS sequence"/>
</dbReference>
<keyword evidence="1" id="KW-0812">Transmembrane</keyword>
<dbReference type="RefSeq" id="WP_219079596.1">
    <property type="nucleotide sequence ID" value="NZ_JAHBBD010000001.1"/>
</dbReference>
<reference evidence="2 3" key="1">
    <citation type="submission" date="2021-05" db="EMBL/GenBank/DDBJ databases">
        <title>Phylogenetic classification of ten novel species belonging to the genus Bifidobacterium comprising B. colchicus sp. nov., B. abeli sp. nov., B. bicoloris sp. nov., B. guerezis sp. nov., B. rosaliae sp. nov., B. santillanensis sp. nov., B. argentati sp. nov., B. amazzoni sp. nov., B. pluviali sp. nov., and B. pinnaculum sp. nov.</title>
        <authorList>
            <person name="Lugli G.A."/>
            <person name="Ruiz Garcia L."/>
            <person name="Margolles A."/>
            <person name="Ventura M."/>
        </authorList>
    </citation>
    <scope>NUCLEOTIDE SEQUENCE [LARGE SCALE GENOMIC DNA]</scope>
    <source>
        <strain evidence="2 3">6T3</strain>
    </source>
</reference>
<sequence length="251" mass="26353">MGEHRYEHYGRMFSASGMWGVLCAVAGGCAALTGAAALFRALAPQIAPWLAAIDDTSVYVAAAVCSAVTAVFVVIARVRARNRNRHTRSTRWGVLAIVITLVLTGLAAAVGTMFPDGLIAAPIRDEAPIGDQTAMEQGIDATSADGCADGWQSISSTGYPGVTAIRMCASSRVAYATFDNDAALPLYRMPLEAQATSMLDERAGELADAEWATLSGPKWIVVGEQDRLEALQRSWGGELAGLGADDETGTQ</sequence>
<evidence type="ECO:0000313" key="2">
    <source>
        <dbReference type="EMBL" id="MBW3081916.1"/>
    </source>
</evidence>
<protein>
    <submittedName>
        <fullName evidence="2">Uncharacterized protein</fullName>
    </submittedName>
</protein>
<name>A0ABS6W851_9BIFI</name>
<feature type="transmembrane region" description="Helical" evidence="1">
    <location>
        <begin position="92"/>
        <end position="114"/>
    </location>
</feature>
<gene>
    <name evidence="2" type="ORF">KIH73_00715</name>
</gene>
<keyword evidence="3" id="KW-1185">Reference proteome</keyword>
<evidence type="ECO:0000256" key="1">
    <source>
        <dbReference type="SAM" id="Phobius"/>
    </source>
</evidence>
<feature type="transmembrane region" description="Helical" evidence="1">
    <location>
        <begin position="12"/>
        <end position="39"/>
    </location>
</feature>
<keyword evidence="1" id="KW-1133">Transmembrane helix</keyword>
<comment type="caution">
    <text evidence="2">The sequence shown here is derived from an EMBL/GenBank/DDBJ whole genome shotgun (WGS) entry which is preliminary data.</text>
</comment>
<accession>A0ABS6W851</accession>
<keyword evidence="1" id="KW-0472">Membrane</keyword>
<proteinExistence type="predicted"/>
<dbReference type="PROSITE" id="PS51257">
    <property type="entry name" value="PROKAR_LIPOPROTEIN"/>
    <property type="match status" value="1"/>
</dbReference>
<feature type="transmembrane region" description="Helical" evidence="1">
    <location>
        <begin position="59"/>
        <end position="80"/>
    </location>
</feature>